<sequence length="314" mass="35089">MSLTVTIHEGELRQIKQHVVEKRIESGHLFGLWTHSNQPVVQYITGSLKDEDEEELFKPHALRRVGIWSTKESGGVNLGEGKPCFVYMKVGVDNETLDVKQVCVVEKEASLKGILEVLPKDSAFRLSNPFSGTQKKYHNDLVTGEFRWTSTSSQQAETKREQWYSVKEGMDLFGKIHGALQGKFQVTGTSRDKETHDLCVALSFAQRDFAIEFPANFPDGEATLSIGNEDFPISLRKPVKEKGNFNDSKSGEKEDDKADRADDVASDDNRSKEAASEQSQRPGKHPDDNEIAQLLVQGILKIIQPKNKEKGSSV</sequence>
<feature type="region of interest" description="Disordered" evidence="1">
    <location>
        <begin position="235"/>
        <end position="291"/>
    </location>
</feature>
<dbReference type="OrthoDB" id="5988116at2759"/>
<proteinExistence type="predicted"/>
<feature type="compositionally biased region" description="Basic and acidic residues" evidence="1">
    <location>
        <begin position="238"/>
        <end position="275"/>
    </location>
</feature>
<evidence type="ECO:0000313" key="3">
    <source>
        <dbReference type="Proteomes" id="UP000275408"/>
    </source>
</evidence>
<comment type="caution">
    <text evidence="2">The sequence shown here is derived from an EMBL/GenBank/DDBJ whole genome shotgun (WGS) entry which is preliminary data.</text>
</comment>
<dbReference type="EMBL" id="RCHS01001311">
    <property type="protein sequence ID" value="RMX54165.1"/>
    <property type="molecule type" value="Genomic_DNA"/>
</dbReference>
<keyword evidence="3" id="KW-1185">Reference proteome</keyword>
<evidence type="ECO:0000256" key="1">
    <source>
        <dbReference type="SAM" id="MobiDB-lite"/>
    </source>
</evidence>
<reference evidence="2 3" key="1">
    <citation type="journal article" date="2018" name="Sci. Rep.">
        <title>Comparative analysis of the Pocillopora damicornis genome highlights role of immune system in coral evolution.</title>
        <authorList>
            <person name="Cunning R."/>
            <person name="Bay R.A."/>
            <person name="Gillette P."/>
            <person name="Baker A.C."/>
            <person name="Traylor-Knowles N."/>
        </authorList>
    </citation>
    <scope>NUCLEOTIDE SEQUENCE [LARGE SCALE GENOMIC DNA]</scope>
    <source>
        <strain evidence="2">RSMAS</strain>
        <tissue evidence="2">Whole animal</tissue>
    </source>
</reference>
<dbReference type="Proteomes" id="UP000275408">
    <property type="component" value="Unassembled WGS sequence"/>
</dbReference>
<name>A0A3M6UKL6_POCDA</name>
<accession>A0A3M6UKL6</accession>
<protein>
    <submittedName>
        <fullName evidence="2">Uncharacterized protein</fullName>
    </submittedName>
</protein>
<dbReference type="AlphaFoldDB" id="A0A3M6UKL6"/>
<evidence type="ECO:0000313" key="2">
    <source>
        <dbReference type="EMBL" id="RMX54165.1"/>
    </source>
</evidence>
<gene>
    <name evidence="2" type="ORF">pdam_00012142</name>
</gene>
<organism evidence="2 3">
    <name type="scientific">Pocillopora damicornis</name>
    <name type="common">Cauliflower coral</name>
    <name type="synonym">Millepora damicornis</name>
    <dbReference type="NCBI Taxonomy" id="46731"/>
    <lineage>
        <taxon>Eukaryota</taxon>
        <taxon>Metazoa</taxon>
        <taxon>Cnidaria</taxon>
        <taxon>Anthozoa</taxon>
        <taxon>Hexacorallia</taxon>
        <taxon>Scleractinia</taxon>
        <taxon>Astrocoeniina</taxon>
        <taxon>Pocilloporidae</taxon>
        <taxon>Pocillopora</taxon>
    </lineage>
</organism>